<feature type="transmembrane region" description="Helical" evidence="1">
    <location>
        <begin position="6"/>
        <end position="22"/>
    </location>
</feature>
<evidence type="ECO:0000313" key="4">
    <source>
        <dbReference type="Proteomes" id="UP000268051"/>
    </source>
</evidence>
<reference evidence="3 4" key="1">
    <citation type="submission" date="2018-10" db="EMBL/GenBank/DDBJ databases">
        <title>Horizontal transference of carbapenem resistance between Klebsiella pneumoniae and Kluyvera ascorbata during abdominal infection: a case report.</title>
        <authorList>
            <person name="Raro O.H.F."/>
            <person name="Lima-Morales D."/>
            <person name="Barth A.L."/>
            <person name="Paim T.G.S."/>
            <person name="Mott M.P."/>
            <person name="Riche C.V.W."/>
            <person name="Teixeira U.F."/>
            <person name="Waechter F."/>
            <person name="Dias C.A.G."/>
        </authorList>
    </citation>
    <scope>NUCLEOTIDE SEQUENCE [LARGE SCALE GENOMIC DNA]</scope>
    <source>
        <strain evidence="3 4">OT2</strain>
    </source>
</reference>
<comment type="caution">
    <text evidence="3">The sequence shown here is derived from an EMBL/GenBank/DDBJ whole genome shotgun (WGS) entry which is preliminary data.</text>
</comment>
<gene>
    <name evidence="3" type="ORF">EB837_19265</name>
</gene>
<dbReference type="Proteomes" id="UP000268051">
    <property type="component" value="Unassembled WGS sequence"/>
</dbReference>
<feature type="transmembrane region" description="Helical" evidence="1">
    <location>
        <begin position="31"/>
        <end position="50"/>
    </location>
</feature>
<keyword evidence="1" id="KW-0812">Transmembrane</keyword>
<dbReference type="Pfam" id="PF13280">
    <property type="entry name" value="WYL"/>
    <property type="match status" value="1"/>
</dbReference>
<dbReference type="AlphaFoldDB" id="A0A3N2RUD8"/>
<evidence type="ECO:0000256" key="1">
    <source>
        <dbReference type="SAM" id="Phobius"/>
    </source>
</evidence>
<feature type="transmembrane region" description="Helical" evidence="1">
    <location>
        <begin position="56"/>
        <end position="71"/>
    </location>
</feature>
<keyword evidence="1" id="KW-0472">Membrane</keyword>
<dbReference type="InterPro" id="IPR026881">
    <property type="entry name" value="WYL_dom"/>
</dbReference>
<dbReference type="OrthoDB" id="7067499at2"/>
<name>A0A3N2RUD8_9ENTR</name>
<keyword evidence="1" id="KW-1133">Transmembrane helix</keyword>
<organism evidence="3 4">
    <name type="scientific">Kluyvera ascorbata</name>
    <dbReference type="NCBI Taxonomy" id="51288"/>
    <lineage>
        <taxon>Bacteria</taxon>
        <taxon>Pseudomonadati</taxon>
        <taxon>Pseudomonadota</taxon>
        <taxon>Gammaproteobacteria</taxon>
        <taxon>Enterobacterales</taxon>
        <taxon>Enterobacteriaceae</taxon>
        <taxon>Kluyvera</taxon>
    </lineage>
</organism>
<feature type="domain" description="WYL" evidence="2">
    <location>
        <begin position="117"/>
        <end position="162"/>
    </location>
</feature>
<proteinExistence type="predicted"/>
<protein>
    <submittedName>
        <fullName evidence="3">WYL domain-containing protein</fullName>
    </submittedName>
</protein>
<sequence>MDVLISILSIALAIYAVIRICSKAQSTKTKFLKSICALWYFLYAGGIIVSSDYEEIGVVLLIVGTVVLFYPKKHNTARSTKSCSDNNKTENASHDDSEDVVFRNQVDLSTHKHLLKIAFTYENTNGTVKYREVDVKKFDGLYIEGYCHSRKQYRTFRIDRVVDGITLRDTGELFTTEEWDEQFYLTV</sequence>
<dbReference type="EMBL" id="RHFN01000025">
    <property type="protein sequence ID" value="ROU11114.1"/>
    <property type="molecule type" value="Genomic_DNA"/>
</dbReference>
<evidence type="ECO:0000259" key="2">
    <source>
        <dbReference type="Pfam" id="PF13280"/>
    </source>
</evidence>
<accession>A0A3N2RUD8</accession>
<evidence type="ECO:0000313" key="3">
    <source>
        <dbReference type="EMBL" id="ROU11114.1"/>
    </source>
</evidence>
<dbReference type="RefSeq" id="WP_123652269.1">
    <property type="nucleotide sequence ID" value="NZ_RHFN01000025.1"/>
</dbReference>